<organism evidence="2 3">
    <name type="scientific">Physocladia obscura</name>
    <dbReference type="NCBI Taxonomy" id="109957"/>
    <lineage>
        <taxon>Eukaryota</taxon>
        <taxon>Fungi</taxon>
        <taxon>Fungi incertae sedis</taxon>
        <taxon>Chytridiomycota</taxon>
        <taxon>Chytridiomycota incertae sedis</taxon>
        <taxon>Chytridiomycetes</taxon>
        <taxon>Chytridiales</taxon>
        <taxon>Chytriomycetaceae</taxon>
        <taxon>Physocladia</taxon>
    </lineage>
</organism>
<dbReference type="AlphaFoldDB" id="A0AAD5SX56"/>
<name>A0AAD5SX56_9FUNG</name>
<proteinExistence type="predicted"/>
<dbReference type="PANTHER" id="PTHR35796:SF3">
    <property type="entry name" value="BHLH DOMAIN-CONTAINING PROTEIN"/>
    <property type="match status" value="1"/>
</dbReference>
<dbReference type="PANTHER" id="PTHR35796">
    <property type="entry name" value="HYPOTHETICAL CYTOSOLIC PROTEIN"/>
    <property type="match status" value="1"/>
</dbReference>
<protein>
    <recommendedName>
        <fullName evidence="1">Bacterial Pleckstrin homology domain-containing protein</fullName>
    </recommendedName>
</protein>
<accession>A0AAD5SX56</accession>
<evidence type="ECO:0000313" key="3">
    <source>
        <dbReference type="Proteomes" id="UP001211907"/>
    </source>
</evidence>
<sequence length="199" mass="22337">MNKIKSIGSSLTGTSEVSTCLNRQQIRDHNVANDPIFKHVLQHETIFFVFKSARHSFIFTDLAVIAVRGESSTSTRRWVDRFEYYEEPISDVRFETAGAGVTTGGRDVVLSFTTARGREEIEIWKNEIDIAHHFYKALATLAQVQGKNRQLFALAEAIAAKVVIGNGTDFSKIVIDSVEDIIEKYAPRSYGKVFTELGF</sequence>
<dbReference type="InterPro" id="IPR037063">
    <property type="entry name" value="PHb_sf"/>
</dbReference>
<dbReference type="Pfam" id="PF08000">
    <property type="entry name" value="bPH_1"/>
    <property type="match status" value="1"/>
</dbReference>
<evidence type="ECO:0000259" key="1">
    <source>
        <dbReference type="Pfam" id="PF08000"/>
    </source>
</evidence>
<comment type="caution">
    <text evidence="2">The sequence shown here is derived from an EMBL/GenBank/DDBJ whole genome shotgun (WGS) entry which is preliminary data.</text>
</comment>
<gene>
    <name evidence="2" type="ORF">HK100_001190</name>
</gene>
<feature type="domain" description="Bacterial Pleckstrin homology" evidence="1">
    <location>
        <begin position="36"/>
        <end position="141"/>
    </location>
</feature>
<dbReference type="EMBL" id="JADGJH010001257">
    <property type="protein sequence ID" value="KAJ3115991.1"/>
    <property type="molecule type" value="Genomic_DNA"/>
</dbReference>
<dbReference type="InterPro" id="IPR012544">
    <property type="entry name" value="PHb"/>
</dbReference>
<evidence type="ECO:0000313" key="2">
    <source>
        <dbReference type="EMBL" id="KAJ3115991.1"/>
    </source>
</evidence>
<dbReference type="Proteomes" id="UP001211907">
    <property type="component" value="Unassembled WGS sequence"/>
</dbReference>
<dbReference type="Gene3D" id="2.30.29.50">
    <property type="entry name" value="Bacterial Pleckstrin homology domain"/>
    <property type="match status" value="1"/>
</dbReference>
<keyword evidence="3" id="KW-1185">Reference proteome</keyword>
<dbReference type="SUPFAM" id="SSF50729">
    <property type="entry name" value="PH domain-like"/>
    <property type="match status" value="1"/>
</dbReference>
<reference evidence="2" key="1">
    <citation type="submission" date="2020-05" db="EMBL/GenBank/DDBJ databases">
        <title>Phylogenomic resolution of chytrid fungi.</title>
        <authorList>
            <person name="Stajich J.E."/>
            <person name="Amses K."/>
            <person name="Simmons R."/>
            <person name="Seto K."/>
            <person name="Myers J."/>
            <person name="Bonds A."/>
            <person name="Quandt C.A."/>
            <person name="Barry K."/>
            <person name="Liu P."/>
            <person name="Grigoriev I."/>
            <person name="Longcore J.E."/>
            <person name="James T.Y."/>
        </authorList>
    </citation>
    <scope>NUCLEOTIDE SEQUENCE</scope>
    <source>
        <strain evidence="2">JEL0513</strain>
    </source>
</reference>